<dbReference type="Gene3D" id="3.40.30.10">
    <property type="entry name" value="Glutaredoxin"/>
    <property type="match status" value="1"/>
</dbReference>
<dbReference type="Proteomes" id="UP001062443">
    <property type="component" value="Unassembled WGS sequence"/>
</dbReference>
<proteinExistence type="predicted"/>
<evidence type="ECO:0000313" key="3">
    <source>
        <dbReference type="EMBL" id="GBR45033.1"/>
    </source>
</evidence>
<dbReference type="RefSeq" id="WP_068168779.1">
    <property type="nucleotide sequence ID" value="NZ_BAQB01000005.1"/>
</dbReference>
<dbReference type="InterPro" id="IPR013766">
    <property type="entry name" value="Thioredoxin_domain"/>
</dbReference>
<gene>
    <name evidence="3" type="ORF">AA106556_0629</name>
</gene>
<accession>A0ABQ0QHI5</accession>
<organism evidence="3 4">
    <name type="scientific">Neokomagataea tanensis NBRC 106556</name>
    <dbReference type="NCBI Taxonomy" id="1223519"/>
    <lineage>
        <taxon>Bacteria</taxon>
        <taxon>Pseudomonadati</taxon>
        <taxon>Pseudomonadota</taxon>
        <taxon>Alphaproteobacteria</taxon>
        <taxon>Acetobacterales</taxon>
        <taxon>Acetobacteraceae</taxon>
        <taxon>Neokomagataea</taxon>
    </lineage>
</organism>
<dbReference type="PROSITE" id="PS51352">
    <property type="entry name" value="THIOREDOXIN_2"/>
    <property type="match status" value="1"/>
</dbReference>
<comment type="caution">
    <text evidence="3">The sequence shown here is derived from an EMBL/GenBank/DDBJ whole genome shotgun (WGS) entry which is preliminary data.</text>
</comment>
<dbReference type="CDD" id="cd02947">
    <property type="entry name" value="TRX_family"/>
    <property type="match status" value="1"/>
</dbReference>
<dbReference type="Pfam" id="PF13899">
    <property type="entry name" value="Thioredoxin_7"/>
    <property type="match status" value="1"/>
</dbReference>
<sequence length="168" mass="17730">MRKTLTALAVAGAFFGAPLASATPHPTPHVSETSAAPIAAPYPDSSLASVQVKEAFATAKKTGRKVLLDFGANWCPDCRMLAGVFALPDAQGWLESQFVIVPVNVDRFTHNMDIALKYGVKVKAIPTVILLTAEGKPLNGDASLALGNARTMSPQATLDLISSWNQRG</sequence>
<dbReference type="EMBL" id="BAQB01000005">
    <property type="protein sequence ID" value="GBR45033.1"/>
    <property type="molecule type" value="Genomic_DNA"/>
</dbReference>
<dbReference type="InterPro" id="IPR036249">
    <property type="entry name" value="Thioredoxin-like_sf"/>
</dbReference>
<dbReference type="GO" id="GO:0016853">
    <property type="term" value="F:isomerase activity"/>
    <property type="evidence" value="ECO:0007669"/>
    <property type="project" value="UniProtKB-KW"/>
</dbReference>
<dbReference type="SUPFAM" id="SSF52833">
    <property type="entry name" value="Thioredoxin-like"/>
    <property type="match status" value="1"/>
</dbReference>
<evidence type="ECO:0000256" key="1">
    <source>
        <dbReference type="SAM" id="SignalP"/>
    </source>
</evidence>
<feature type="domain" description="Thioredoxin" evidence="2">
    <location>
        <begin position="36"/>
        <end position="166"/>
    </location>
</feature>
<evidence type="ECO:0000313" key="4">
    <source>
        <dbReference type="Proteomes" id="UP001062443"/>
    </source>
</evidence>
<keyword evidence="3" id="KW-0413">Isomerase</keyword>
<keyword evidence="1" id="KW-0732">Signal</keyword>
<protein>
    <submittedName>
        <fullName evidence="3">Protein disulfide isomerase</fullName>
    </submittedName>
</protein>
<feature type="chain" id="PRO_5046574966" evidence="1">
    <location>
        <begin position="23"/>
        <end position="168"/>
    </location>
</feature>
<keyword evidence="4" id="KW-1185">Reference proteome</keyword>
<reference evidence="3" key="1">
    <citation type="submission" date="2013-04" db="EMBL/GenBank/DDBJ databases">
        <title>The genome sequencing project of 58 acetic acid bacteria.</title>
        <authorList>
            <person name="Okamoto-Kainuma A."/>
            <person name="Ishikawa M."/>
            <person name="Umino S."/>
            <person name="Koizumi Y."/>
            <person name="Shiwa Y."/>
            <person name="Yoshikawa H."/>
            <person name="Matsutani M."/>
            <person name="Matsushita K."/>
        </authorList>
    </citation>
    <scope>NUCLEOTIDE SEQUENCE</scope>
    <source>
        <strain evidence="3">NBRC 106556</strain>
    </source>
</reference>
<feature type="signal peptide" evidence="1">
    <location>
        <begin position="1"/>
        <end position="22"/>
    </location>
</feature>
<name>A0ABQ0QHI5_9PROT</name>
<evidence type="ECO:0000259" key="2">
    <source>
        <dbReference type="PROSITE" id="PS51352"/>
    </source>
</evidence>